<accession>A0A4P7SI25</accession>
<dbReference type="EMBL" id="CP039291">
    <property type="protein sequence ID" value="QCB93167.1"/>
    <property type="molecule type" value="Genomic_DNA"/>
</dbReference>
<dbReference type="PANTHER" id="PTHR47505">
    <property type="entry name" value="DNA UTILIZATION PROTEIN YHGH"/>
    <property type="match status" value="1"/>
</dbReference>
<feature type="compositionally biased region" description="Low complexity" evidence="2">
    <location>
        <begin position="247"/>
        <end position="259"/>
    </location>
</feature>
<comment type="similarity">
    <text evidence="1">Belongs to the ComF/GntX family.</text>
</comment>
<protein>
    <submittedName>
        <fullName evidence="4">ComF family protein</fullName>
    </submittedName>
</protein>
<name>A0A4P7SI25_9CELL</name>
<dbReference type="KEGG" id="celz:E5225_05970"/>
<reference evidence="4 5" key="1">
    <citation type="submission" date="2019-04" db="EMBL/GenBank/DDBJ databases">
        <title>Isolation and identification of Cellulomonas shaoxiangyii sp. Nov. isolated from feces of the Tibetan antelopes (Pantholops hodgsonii) in the Qinghai-Tibet plateau of China.</title>
        <authorList>
            <person name="Tian Z."/>
        </authorList>
    </citation>
    <scope>NUCLEOTIDE SEQUENCE [LARGE SCALE GENOMIC DNA]</scope>
    <source>
        <strain evidence="4 5">Z28</strain>
    </source>
</reference>
<evidence type="ECO:0000256" key="2">
    <source>
        <dbReference type="SAM" id="MobiDB-lite"/>
    </source>
</evidence>
<evidence type="ECO:0000256" key="1">
    <source>
        <dbReference type="ARBA" id="ARBA00008007"/>
    </source>
</evidence>
<dbReference type="SUPFAM" id="SSF53271">
    <property type="entry name" value="PRTase-like"/>
    <property type="match status" value="1"/>
</dbReference>
<feature type="domain" description="Phosphoribosyltransferase" evidence="3">
    <location>
        <begin position="199"/>
        <end position="248"/>
    </location>
</feature>
<dbReference type="Proteomes" id="UP000296469">
    <property type="component" value="Chromosome"/>
</dbReference>
<keyword evidence="5" id="KW-1185">Reference proteome</keyword>
<dbReference type="PANTHER" id="PTHR47505:SF1">
    <property type="entry name" value="DNA UTILIZATION PROTEIN YHGH"/>
    <property type="match status" value="1"/>
</dbReference>
<dbReference type="RefSeq" id="WP_136225344.1">
    <property type="nucleotide sequence ID" value="NZ_CP039291.1"/>
</dbReference>
<sequence length="272" mass="27295">MTDHRTTPSRSALRTARAALRDLLGLVVPVACAGCGREDVPWCPVCAGLLAGPARRCEQDAPRLDLVDRTLVPVWAVAPYAGPVRAAVGAWKDGGRADLDAAFAAAVAAAGRQVAHAGLPRPPGGEAVLVVPVPSTAAARRRRGRAPVGALAAGVAAGLRSGGRSATARPALARRGGADLAGLGARDRVRAVAGRVHVRAHHDVRGVVVVLVDDVLTTGATLAACVRTLRDAGADVAGCCVLAATPSPSARSPAGTATPVGVPAADGARRSR</sequence>
<dbReference type="InterPro" id="IPR000836">
    <property type="entry name" value="PRTase_dom"/>
</dbReference>
<dbReference type="Pfam" id="PF00156">
    <property type="entry name" value="Pribosyltran"/>
    <property type="match status" value="1"/>
</dbReference>
<evidence type="ECO:0000259" key="3">
    <source>
        <dbReference type="Pfam" id="PF00156"/>
    </source>
</evidence>
<dbReference type="InterPro" id="IPR029057">
    <property type="entry name" value="PRTase-like"/>
</dbReference>
<dbReference type="InterPro" id="IPR051910">
    <property type="entry name" value="ComF/GntX_DNA_util-trans"/>
</dbReference>
<evidence type="ECO:0000313" key="4">
    <source>
        <dbReference type="EMBL" id="QCB93167.1"/>
    </source>
</evidence>
<proteinExistence type="inferred from homology"/>
<evidence type="ECO:0000313" key="5">
    <source>
        <dbReference type="Proteomes" id="UP000296469"/>
    </source>
</evidence>
<dbReference type="AlphaFoldDB" id="A0A4P7SI25"/>
<feature type="region of interest" description="Disordered" evidence="2">
    <location>
        <begin position="247"/>
        <end position="272"/>
    </location>
</feature>
<gene>
    <name evidence="4" type="ORF">E5225_05970</name>
</gene>
<dbReference type="Gene3D" id="3.40.50.2020">
    <property type="match status" value="1"/>
</dbReference>
<organism evidence="4 5">
    <name type="scientific">Cellulomonas shaoxiangyii</name>
    <dbReference type="NCBI Taxonomy" id="2566013"/>
    <lineage>
        <taxon>Bacteria</taxon>
        <taxon>Bacillati</taxon>
        <taxon>Actinomycetota</taxon>
        <taxon>Actinomycetes</taxon>
        <taxon>Micrococcales</taxon>
        <taxon>Cellulomonadaceae</taxon>
        <taxon>Cellulomonas</taxon>
    </lineage>
</organism>